<dbReference type="PANTHER" id="PTHR13822">
    <property type="entry name" value="ATP SYNTHASE DELTA/EPSILON CHAIN"/>
    <property type="match status" value="1"/>
</dbReference>
<dbReference type="Pfam" id="PF02823">
    <property type="entry name" value="ATP-synt_DE_N"/>
    <property type="match status" value="1"/>
</dbReference>
<dbReference type="InterPro" id="IPR020546">
    <property type="entry name" value="ATP_synth_F1_dsu/esu_N"/>
</dbReference>
<evidence type="ECO:0000256" key="9">
    <source>
        <dbReference type="ARBA" id="ARBA00023196"/>
    </source>
</evidence>
<evidence type="ECO:0000256" key="8">
    <source>
        <dbReference type="ARBA" id="ARBA00023136"/>
    </source>
</evidence>
<dbReference type="EMBL" id="JANQAO010000001">
    <property type="protein sequence ID" value="MDM5147215.1"/>
    <property type="molecule type" value="Genomic_DNA"/>
</dbReference>
<comment type="function">
    <text evidence="1 13">Produces ATP from ADP in the presence of a proton gradient across the membrane.</text>
</comment>
<evidence type="ECO:0000256" key="1">
    <source>
        <dbReference type="ARBA" id="ARBA00003543"/>
    </source>
</evidence>
<evidence type="ECO:0000313" key="17">
    <source>
        <dbReference type="EMBL" id="MDM5147215.1"/>
    </source>
</evidence>
<evidence type="ECO:0000256" key="3">
    <source>
        <dbReference type="ARBA" id="ARBA00005712"/>
    </source>
</evidence>
<sequence>MSTVKIEVVSSEKTLYSGEVTMLVVPGVAGELGILPNHAPLLTNIKPGVIKLNLPDGKEDFIYVSGGILEVQPDKVTVLADVAERGDALDEARAEEARLAAEDKLQSGVTGMDYAAAQVELAQAAAQLQAIKKLRQRAGL</sequence>
<keyword evidence="7 13" id="KW-0406">Ion transport</keyword>
<keyword evidence="13" id="KW-0375">Hydrogen ion transport</keyword>
<gene>
    <name evidence="13" type="primary">atpC</name>
    <name evidence="17" type="ORF">NQX30_02330</name>
</gene>
<evidence type="ECO:0000256" key="6">
    <source>
        <dbReference type="ARBA" id="ARBA00022448"/>
    </source>
</evidence>
<dbReference type="InterPro" id="IPR001469">
    <property type="entry name" value="ATP_synth_F1_dsu/esu"/>
</dbReference>
<evidence type="ECO:0000256" key="10">
    <source>
        <dbReference type="ARBA" id="ARBA00023310"/>
    </source>
</evidence>
<evidence type="ECO:0000256" key="2">
    <source>
        <dbReference type="ARBA" id="ARBA00004202"/>
    </source>
</evidence>
<dbReference type="Pfam" id="PF00401">
    <property type="entry name" value="ATP-synt_DE"/>
    <property type="match status" value="1"/>
</dbReference>
<dbReference type="InterPro" id="IPR036794">
    <property type="entry name" value="ATP_F1_dsu/esu_C_sf"/>
</dbReference>
<protein>
    <recommendedName>
        <fullName evidence="5 13">ATP synthase epsilon chain</fullName>
    </recommendedName>
    <alternativeName>
        <fullName evidence="12 13">ATP synthase F1 sector epsilon subunit</fullName>
    </alternativeName>
    <alternativeName>
        <fullName evidence="11 13">F-ATPase epsilon subunit</fullName>
    </alternativeName>
</protein>
<evidence type="ECO:0000256" key="5">
    <source>
        <dbReference type="ARBA" id="ARBA00014480"/>
    </source>
</evidence>
<keyword evidence="6 13" id="KW-0813">Transport</keyword>
<feature type="domain" description="ATP synthase F1 complex delta/epsilon subunit N-terminal" evidence="16">
    <location>
        <begin position="5"/>
        <end position="83"/>
    </location>
</feature>
<reference evidence="17" key="2">
    <citation type="journal article" date="2023" name="Microbiome">
        <title>Synthase-selected sorting approach identifies a beta-lactone synthase in a nudibranch symbiotic bacterium.</title>
        <authorList>
            <person name="Dzunkova M."/>
            <person name="La Clair J.J."/>
            <person name="Tyml T."/>
            <person name="Doud D."/>
            <person name="Schulz F."/>
            <person name="Piquer-Esteban S."/>
            <person name="Porcel Sanchis D."/>
            <person name="Osborn A."/>
            <person name="Robinson D."/>
            <person name="Louie K.B."/>
            <person name="Bowen B.P."/>
            <person name="Bowers R.M."/>
            <person name="Lee J."/>
            <person name="Arnau V."/>
            <person name="Diaz-Villanueva W."/>
            <person name="Stepanauskas R."/>
            <person name="Gosliner T."/>
            <person name="Date S.V."/>
            <person name="Northen T.R."/>
            <person name="Cheng J.F."/>
            <person name="Burkart M.D."/>
            <person name="Woyke T."/>
        </authorList>
    </citation>
    <scope>NUCLEOTIDE SEQUENCE</scope>
    <source>
        <strain evidence="17">Df01</strain>
    </source>
</reference>
<reference evidence="17" key="1">
    <citation type="submission" date="2022-08" db="EMBL/GenBank/DDBJ databases">
        <authorList>
            <person name="Dzunkova M."/>
            <person name="La Clair J."/>
            <person name="Tyml T."/>
            <person name="Doud D."/>
            <person name="Schulz F."/>
            <person name="Piquer S."/>
            <person name="Porcel Sanchis D."/>
            <person name="Osborn A."/>
            <person name="Robinson D."/>
            <person name="Louie K.B."/>
            <person name="Bowen B.P."/>
            <person name="Bowers R."/>
            <person name="Lee J."/>
            <person name="Arnau Llombart V."/>
            <person name="Diaz Villanueva W."/>
            <person name="Gosliner T."/>
            <person name="Northen T."/>
            <person name="Cheng J.-F."/>
            <person name="Burkart M.D."/>
            <person name="Woyke T."/>
        </authorList>
    </citation>
    <scope>NUCLEOTIDE SEQUENCE</scope>
    <source>
        <strain evidence="17">Df01</strain>
    </source>
</reference>
<accession>A0ABT7QKK8</accession>
<evidence type="ECO:0000256" key="13">
    <source>
        <dbReference type="HAMAP-Rule" id="MF_00530"/>
    </source>
</evidence>
<organism evidence="17 18">
    <name type="scientific">Candidatus Doriopsillibacter californiensis</name>
    <dbReference type="NCBI Taxonomy" id="2970740"/>
    <lineage>
        <taxon>Bacteria</taxon>
        <taxon>Pseudomonadati</taxon>
        <taxon>Pseudomonadota</taxon>
        <taxon>Gammaproteobacteria</taxon>
        <taxon>Candidatus Tethybacterales</taxon>
        <taxon>Candidatus Persebacteraceae</taxon>
        <taxon>Candidatus Doriopsillibacter</taxon>
    </lineage>
</organism>
<comment type="similarity">
    <text evidence="3 13 14">Belongs to the ATPase epsilon chain family.</text>
</comment>
<evidence type="ECO:0000259" key="15">
    <source>
        <dbReference type="Pfam" id="PF00401"/>
    </source>
</evidence>
<evidence type="ECO:0000256" key="12">
    <source>
        <dbReference type="ARBA" id="ARBA00031795"/>
    </source>
</evidence>
<dbReference type="CDD" id="cd12152">
    <property type="entry name" value="F1-ATPase_delta"/>
    <property type="match status" value="1"/>
</dbReference>
<evidence type="ECO:0000259" key="16">
    <source>
        <dbReference type="Pfam" id="PF02823"/>
    </source>
</evidence>
<keyword evidence="10 13" id="KW-0066">ATP synthesis</keyword>
<dbReference type="SUPFAM" id="SSF46604">
    <property type="entry name" value="Epsilon subunit of F1F0-ATP synthase C-terminal domain"/>
    <property type="match status" value="1"/>
</dbReference>
<evidence type="ECO:0000256" key="4">
    <source>
        <dbReference type="ARBA" id="ARBA00011648"/>
    </source>
</evidence>
<comment type="caution">
    <text evidence="17">The sequence shown here is derived from an EMBL/GenBank/DDBJ whole genome shotgun (WGS) entry which is preliminary data.</text>
</comment>
<dbReference type="InterPro" id="IPR020547">
    <property type="entry name" value="ATP_synth_F1_esu_C"/>
</dbReference>
<evidence type="ECO:0000256" key="14">
    <source>
        <dbReference type="RuleBase" id="RU003656"/>
    </source>
</evidence>
<dbReference type="InterPro" id="IPR036771">
    <property type="entry name" value="ATPsynth_dsu/esu_N"/>
</dbReference>
<name>A0ABT7QKK8_9GAMM</name>
<dbReference type="Gene3D" id="2.60.15.10">
    <property type="entry name" value="F0F1 ATP synthase delta/epsilon subunit, N-terminal"/>
    <property type="match status" value="1"/>
</dbReference>
<evidence type="ECO:0000256" key="7">
    <source>
        <dbReference type="ARBA" id="ARBA00023065"/>
    </source>
</evidence>
<comment type="subunit">
    <text evidence="4 13 14">F-type ATPases have 2 components, CF(1) - the catalytic core - and CF(0) - the membrane proton channel. CF(1) has five subunits: alpha(3), beta(3), gamma(1), delta(1), epsilon(1). CF(0) has three main subunits: a, b and c.</text>
</comment>
<keyword evidence="13" id="KW-1003">Cell membrane</keyword>
<dbReference type="Proteomes" id="UP001168167">
    <property type="component" value="Unassembled WGS sequence"/>
</dbReference>
<dbReference type="SUPFAM" id="SSF51344">
    <property type="entry name" value="Epsilon subunit of F1F0-ATP synthase N-terminal domain"/>
    <property type="match status" value="1"/>
</dbReference>
<dbReference type="HAMAP" id="MF_00530">
    <property type="entry name" value="ATP_synth_epsil_bac"/>
    <property type="match status" value="1"/>
</dbReference>
<dbReference type="PANTHER" id="PTHR13822:SF10">
    <property type="entry name" value="ATP SYNTHASE EPSILON CHAIN, CHLOROPLASTIC"/>
    <property type="match status" value="1"/>
</dbReference>
<keyword evidence="8 13" id="KW-0472">Membrane</keyword>
<evidence type="ECO:0000313" key="18">
    <source>
        <dbReference type="Proteomes" id="UP001168167"/>
    </source>
</evidence>
<feature type="domain" description="ATP synthase epsilon subunit C-terminal" evidence="15">
    <location>
        <begin position="88"/>
        <end position="132"/>
    </location>
</feature>
<dbReference type="NCBIfam" id="NF001847">
    <property type="entry name" value="PRK00571.1-4"/>
    <property type="match status" value="1"/>
</dbReference>
<dbReference type="Gene3D" id="1.20.5.440">
    <property type="entry name" value="ATP synthase delta/epsilon subunit, C-terminal domain"/>
    <property type="match status" value="1"/>
</dbReference>
<keyword evidence="18" id="KW-1185">Reference proteome</keyword>
<proteinExistence type="inferred from homology"/>
<dbReference type="NCBIfam" id="TIGR01216">
    <property type="entry name" value="ATP_synt_epsi"/>
    <property type="match status" value="1"/>
</dbReference>
<evidence type="ECO:0000256" key="11">
    <source>
        <dbReference type="ARBA" id="ARBA00030215"/>
    </source>
</evidence>
<comment type="subcellular location">
    <subcellularLocation>
        <location evidence="2 13">Cell membrane</location>
        <topology evidence="2 13">Peripheral membrane protein</topology>
    </subcellularLocation>
</comment>
<keyword evidence="9 13" id="KW-0139">CF(1)</keyword>